<dbReference type="Gene3D" id="3.40.50.1820">
    <property type="entry name" value="alpha/beta hydrolase"/>
    <property type="match status" value="1"/>
</dbReference>
<protein>
    <submittedName>
        <fullName evidence="4">Epoxide hydrolase 2</fullName>
    </submittedName>
</protein>
<comment type="similarity">
    <text evidence="2">Belongs to the AB hydrolase superfamily. Epoxide hydrolase family.</text>
</comment>
<evidence type="ECO:0000256" key="2">
    <source>
        <dbReference type="ARBA" id="ARBA00038334"/>
    </source>
</evidence>
<gene>
    <name evidence="4" type="ORF">FLAG1_11449</name>
</gene>
<dbReference type="Pfam" id="PF00561">
    <property type="entry name" value="Abhydrolase_1"/>
    <property type="match status" value="1"/>
</dbReference>
<dbReference type="InterPro" id="IPR000073">
    <property type="entry name" value="AB_hydrolase_1"/>
</dbReference>
<dbReference type="InterPro" id="IPR000639">
    <property type="entry name" value="Epox_hydrolase-like"/>
</dbReference>
<sequence>MMDVSHCNKKTLKVSRGFEYTYYTSPAKDFKPTLLLFHGWPDTAHLWSGLINKYLIPNGYGVVALDCLGYGETSKPTDVEAYAWQHMTADSVEILDAENLTTVISMGHDWGSTMCQRFYNFYPDRVCGLVMVNVTYMEPAGTFDLDQVNEITKKAFGAGIFEYWHFFTAPDAPEMMSKNLESVYTVAHGEPGTWLENWCTPGGMRRYISEGRTQAILPYAQGDHKADFLDRFSDKHSFEAANSWYKAFTTGVQNKADRLIANEAKTVKVPTLYWGGEDDFVCRPAGLQPSVNQGLLPKAKSVTRKGGHWALLERPDEFGRDILSWLQETY</sequence>
<evidence type="ECO:0000313" key="4">
    <source>
        <dbReference type="EMBL" id="KPA35827.1"/>
    </source>
</evidence>
<dbReference type="AlphaFoldDB" id="A0A0N0V4R9"/>
<name>A0A0N0V4R9_FUSLA</name>
<feature type="domain" description="AB hydrolase-1" evidence="3">
    <location>
        <begin position="32"/>
        <end position="315"/>
    </location>
</feature>
<dbReference type="OrthoDB" id="284184at2759"/>
<evidence type="ECO:0000259" key="3">
    <source>
        <dbReference type="Pfam" id="PF00561"/>
    </source>
</evidence>
<dbReference type="Proteomes" id="UP000037904">
    <property type="component" value="Unassembled WGS sequence"/>
</dbReference>
<dbReference type="PANTHER" id="PTHR43329">
    <property type="entry name" value="EPOXIDE HYDROLASE"/>
    <property type="match status" value="1"/>
</dbReference>
<dbReference type="SUPFAM" id="SSF53474">
    <property type="entry name" value="alpha/beta-Hydrolases"/>
    <property type="match status" value="1"/>
</dbReference>
<keyword evidence="5" id="KW-1185">Reference proteome</keyword>
<organism evidence="4 5">
    <name type="scientific">Fusarium langsethiae</name>
    <dbReference type="NCBI Taxonomy" id="179993"/>
    <lineage>
        <taxon>Eukaryota</taxon>
        <taxon>Fungi</taxon>
        <taxon>Dikarya</taxon>
        <taxon>Ascomycota</taxon>
        <taxon>Pezizomycotina</taxon>
        <taxon>Sordariomycetes</taxon>
        <taxon>Hypocreomycetidae</taxon>
        <taxon>Hypocreales</taxon>
        <taxon>Nectriaceae</taxon>
        <taxon>Fusarium</taxon>
    </lineage>
</organism>
<evidence type="ECO:0000256" key="1">
    <source>
        <dbReference type="ARBA" id="ARBA00022801"/>
    </source>
</evidence>
<dbReference type="InterPro" id="IPR029058">
    <property type="entry name" value="AB_hydrolase_fold"/>
</dbReference>
<accession>A0A0N0V4R9</accession>
<reference evidence="4 5" key="1">
    <citation type="submission" date="2015-04" db="EMBL/GenBank/DDBJ databases">
        <title>The draft genome sequence of Fusarium langsethiae, a T-2/HT-2 mycotoxin producer.</title>
        <authorList>
            <person name="Lysoe E."/>
            <person name="Divon H.H."/>
            <person name="Terzi V."/>
            <person name="Orru L."/>
            <person name="Lamontanara A."/>
            <person name="Kolseth A.-K."/>
            <person name="Frandsen R.J."/>
            <person name="Nielsen K."/>
            <person name="Thrane U."/>
        </authorList>
    </citation>
    <scope>NUCLEOTIDE SEQUENCE [LARGE SCALE GENOMIC DNA]</scope>
    <source>
        <strain evidence="4 5">Fl201059</strain>
    </source>
</reference>
<dbReference type="EMBL" id="JXCE01000878">
    <property type="protein sequence ID" value="KPA35827.1"/>
    <property type="molecule type" value="Genomic_DNA"/>
</dbReference>
<dbReference type="PRINTS" id="PR00412">
    <property type="entry name" value="EPOXHYDRLASE"/>
</dbReference>
<evidence type="ECO:0000313" key="5">
    <source>
        <dbReference type="Proteomes" id="UP000037904"/>
    </source>
</evidence>
<dbReference type="GO" id="GO:0016787">
    <property type="term" value="F:hydrolase activity"/>
    <property type="evidence" value="ECO:0007669"/>
    <property type="project" value="UniProtKB-KW"/>
</dbReference>
<proteinExistence type="inferred from homology"/>
<comment type="caution">
    <text evidence="4">The sequence shown here is derived from an EMBL/GenBank/DDBJ whole genome shotgun (WGS) entry which is preliminary data.</text>
</comment>
<keyword evidence="1 4" id="KW-0378">Hydrolase</keyword>